<dbReference type="InterPro" id="IPR045864">
    <property type="entry name" value="aa-tRNA-synth_II/BPL/LPL"/>
</dbReference>
<name>A0A2C5X3P2_9PEZI</name>
<evidence type="ECO:0000313" key="8">
    <source>
        <dbReference type="Proteomes" id="UP000222788"/>
    </source>
</evidence>
<feature type="domain" description="Aminoacyl-transfer RNA synthetases class-II family profile" evidence="6">
    <location>
        <begin position="233"/>
        <end position="640"/>
    </location>
</feature>
<dbReference type="GO" id="GO:0000049">
    <property type="term" value="F:tRNA binding"/>
    <property type="evidence" value="ECO:0007669"/>
    <property type="project" value="TreeGrafter"/>
</dbReference>
<dbReference type="GO" id="GO:0005739">
    <property type="term" value="C:mitochondrion"/>
    <property type="evidence" value="ECO:0007669"/>
    <property type="project" value="TreeGrafter"/>
</dbReference>
<dbReference type="STRING" id="1035309.A0A2C5X3P2"/>
<keyword evidence="2" id="KW-0547">Nucleotide-binding</keyword>
<dbReference type="InterPro" id="IPR004364">
    <property type="entry name" value="Aa-tRNA-synt_II"/>
</dbReference>
<reference evidence="7 8" key="1">
    <citation type="journal article" date="2013" name="Fungal Biol.">
        <title>Analysis of microsatellite markers in the genome of the plant pathogen Ceratocystis fimbriata.</title>
        <authorList>
            <person name="Simpson M.C."/>
            <person name="Wilken P.M."/>
            <person name="Coetzee M.P."/>
            <person name="Wingfield M.J."/>
            <person name="Wingfield B.D."/>
        </authorList>
    </citation>
    <scope>NUCLEOTIDE SEQUENCE [LARGE SCALE GENOMIC DNA]</scope>
    <source>
        <strain evidence="7 8">CBS 114723</strain>
    </source>
</reference>
<evidence type="ECO:0000256" key="5">
    <source>
        <dbReference type="SAM" id="MobiDB-lite"/>
    </source>
</evidence>
<evidence type="ECO:0000313" key="7">
    <source>
        <dbReference type="EMBL" id="PHH55659.1"/>
    </source>
</evidence>
<keyword evidence="4" id="KW-0030">Aminoacyl-tRNA synthetase</keyword>
<feature type="compositionally biased region" description="Polar residues" evidence="5">
    <location>
        <begin position="556"/>
        <end position="572"/>
    </location>
</feature>
<dbReference type="PANTHER" id="PTHR42918:SF5">
    <property type="entry name" value="LYSINE--TRNA LIGASE, MITOCHONDRIAL"/>
    <property type="match status" value="1"/>
</dbReference>
<dbReference type="PRINTS" id="PR00982">
    <property type="entry name" value="TRNASYNTHLYS"/>
</dbReference>
<dbReference type="GO" id="GO:0004824">
    <property type="term" value="F:lysine-tRNA ligase activity"/>
    <property type="evidence" value="ECO:0007669"/>
    <property type="project" value="InterPro"/>
</dbReference>
<dbReference type="AlphaFoldDB" id="A0A2C5X3P2"/>
<dbReference type="InterPro" id="IPR006195">
    <property type="entry name" value="aa-tRNA-synth_II"/>
</dbReference>
<dbReference type="Gene3D" id="3.30.930.10">
    <property type="entry name" value="Bira Bifunctional Protein, Domain 2"/>
    <property type="match status" value="1"/>
</dbReference>
<comment type="caution">
    <text evidence="7">The sequence shown here is derived from an EMBL/GenBank/DDBJ whole genome shotgun (WGS) entry which is preliminary data.</text>
</comment>
<dbReference type="SUPFAM" id="SSF55681">
    <property type="entry name" value="Class II aaRS and biotin synthetases"/>
    <property type="match status" value="2"/>
</dbReference>
<dbReference type="Pfam" id="PF00152">
    <property type="entry name" value="tRNA-synt_2"/>
    <property type="match status" value="2"/>
</dbReference>
<sequence>MTLLQCFRLRAMSRSLSGPFHPAILVATSLSHPLLALHSHSVHRWKSSSHKPVTGSAVSESLLSEEEEFSSFKRQRLERIEQARNEDPSVPVEPYPRLQHRTPPMSVPEVRARYDDASDAINSDVDGVTVYDIVNEFRSVQVMVNWKHICEGTHLRHARFQMFTRLLERGDHISVTGHPVRSSTGELTIKADFLPELLAPAMQPIPTEYTDADKKMSRRHIDMMITPQVSDTLRMRSDIICFIRDFLQSRRFIEVQTPILAHNAGGAIARPFTTSSTEFPSRELALRVAPELWLKRLVVGGMQRVFEIGPAFRNEGIDHTHNPEFTMCEFYSAYANLDDLIAQTEDLVHGLAMEAHNSIKTSLKSLPPLDLMYYQRPFQRLEFIPVLEERMQIKFPNLSTSTALPDTLTALALCGIKLPGEPPATIAKLLDRLAAQYLEPDSFIKPVFITHHPACMSPLAKSYVCSVTGQQISARAELFVQGREIANMYEEENDPEAQRRKMTEYRDAVLAARRENTHGNMLPDDAVDELDEVDMDTGEVVHHASEDFSIGYSNDGDLNSQSEPESQGYSHLSINDDNDSSISSYAINEANATIDEAPPIDNRYIEALEAGLPPTGGWGCGIERLVMMFTGAKRISDCLPFGTLKNVVSLGANVGAGGRERINRKNRKILRDERQ</sequence>
<dbReference type="EMBL" id="APWK03000009">
    <property type="protein sequence ID" value="PHH55659.1"/>
    <property type="molecule type" value="Genomic_DNA"/>
</dbReference>
<dbReference type="Gene3D" id="2.40.50.140">
    <property type="entry name" value="Nucleic acid-binding proteins"/>
    <property type="match status" value="1"/>
</dbReference>
<reference evidence="7 8" key="2">
    <citation type="journal article" date="2013" name="IMA Fungus">
        <title>IMA Genome-F 1: Ceratocystis fimbriata: Draft nuclear genome sequence for the plant pathogen, Ceratocystis fimbriata.</title>
        <authorList>
            <person name="Wilken P.M."/>
            <person name="Steenkamp E.T."/>
            <person name="Wingfield M.J."/>
            <person name="de Beer Z.W."/>
            <person name="Wingfield B.D."/>
        </authorList>
    </citation>
    <scope>NUCLEOTIDE SEQUENCE [LARGE SCALE GENOMIC DNA]</scope>
    <source>
        <strain evidence="7 8">CBS 114723</strain>
    </source>
</reference>
<evidence type="ECO:0000256" key="4">
    <source>
        <dbReference type="ARBA" id="ARBA00023146"/>
    </source>
</evidence>
<dbReference type="InterPro" id="IPR012340">
    <property type="entry name" value="NA-bd_OB-fold"/>
</dbReference>
<evidence type="ECO:0000259" key="6">
    <source>
        <dbReference type="PROSITE" id="PS50862"/>
    </source>
</evidence>
<evidence type="ECO:0000256" key="2">
    <source>
        <dbReference type="ARBA" id="ARBA00022741"/>
    </source>
</evidence>
<keyword evidence="1 7" id="KW-0436">Ligase</keyword>
<feature type="region of interest" description="Disordered" evidence="5">
    <location>
        <begin position="80"/>
        <end position="103"/>
    </location>
</feature>
<proteinExistence type="predicted"/>
<keyword evidence="3" id="KW-0067">ATP-binding</keyword>
<protein>
    <submittedName>
        <fullName evidence="7">Lysine--tRNA ligase, mitochondrial</fullName>
    </submittedName>
</protein>
<accession>A0A2C5X3P2</accession>
<organism evidence="7 8">
    <name type="scientific">Ceratocystis fimbriata CBS 114723</name>
    <dbReference type="NCBI Taxonomy" id="1035309"/>
    <lineage>
        <taxon>Eukaryota</taxon>
        <taxon>Fungi</taxon>
        <taxon>Dikarya</taxon>
        <taxon>Ascomycota</taxon>
        <taxon>Pezizomycotina</taxon>
        <taxon>Sordariomycetes</taxon>
        <taxon>Hypocreomycetidae</taxon>
        <taxon>Microascales</taxon>
        <taxon>Ceratocystidaceae</taxon>
        <taxon>Ceratocystis</taxon>
    </lineage>
</organism>
<gene>
    <name evidence="7" type="primary">msk1</name>
    <name evidence="7" type="ORF">CFIMG_000888RA</name>
</gene>
<dbReference type="PANTHER" id="PTHR42918">
    <property type="entry name" value="LYSYL-TRNA SYNTHETASE"/>
    <property type="match status" value="1"/>
</dbReference>
<dbReference type="Proteomes" id="UP000222788">
    <property type="component" value="Unassembled WGS sequence"/>
</dbReference>
<dbReference type="GO" id="GO:0070154">
    <property type="term" value="P:mitochondrial lysyl-tRNA aminoacylation"/>
    <property type="evidence" value="ECO:0007669"/>
    <property type="project" value="TreeGrafter"/>
</dbReference>
<evidence type="ECO:0000256" key="3">
    <source>
        <dbReference type="ARBA" id="ARBA00022840"/>
    </source>
</evidence>
<evidence type="ECO:0000256" key="1">
    <source>
        <dbReference type="ARBA" id="ARBA00022598"/>
    </source>
</evidence>
<feature type="region of interest" description="Disordered" evidence="5">
    <location>
        <begin position="545"/>
        <end position="576"/>
    </location>
</feature>
<dbReference type="SUPFAM" id="SSF50249">
    <property type="entry name" value="Nucleic acid-binding proteins"/>
    <property type="match status" value="1"/>
</dbReference>
<keyword evidence="8" id="KW-1185">Reference proteome</keyword>
<dbReference type="GO" id="GO:0005524">
    <property type="term" value="F:ATP binding"/>
    <property type="evidence" value="ECO:0007669"/>
    <property type="project" value="UniProtKB-KW"/>
</dbReference>
<dbReference type="OrthoDB" id="21243at2759"/>
<dbReference type="InterPro" id="IPR018149">
    <property type="entry name" value="Lys-tRNA-synth_II_C"/>
</dbReference>
<dbReference type="PROSITE" id="PS50862">
    <property type="entry name" value="AA_TRNA_LIGASE_II"/>
    <property type="match status" value="1"/>
</dbReference>